<dbReference type="EMBL" id="UINC01194034">
    <property type="protein sequence ID" value="SVE09922.1"/>
    <property type="molecule type" value="Genomic_DNA"/>
</dbReference>
<organism evidence="1">
    <name type="scientific">marine metagenome</name>
    <dbReference type="NCBI Taxonomy" id="408172"/>
    <lineage>
        <taxon>unclassified sequences</taxon>
        <taxon>metagenomes</taxon>
        <taxon>ecological metagenomes</taxon>
    </lineage>
</organism>
<dbReference type="AlphaFoldDB" id="A0A383AQ96"/>
<gene>
    <name evidence="1" type="ORF">METZ01_LOCUS462776</name>
</gene>
<evidence type="ECO:0008006" key="2">
    <source>
        <dbReference type="Google" id="ProtNLM"/>
    </source>
</evidence>
<dbReference type="GO" id="GO:0004177">
    <property type="term" value="F:aminopeptidase activity"/>
    <property type="evidence" value="ECO:0007669"/>
    <property type="project" value="InterPro"/>
</dbReference>
<dbReference type="GO" id="GO:0008270">
    <property type="term" value="F:zinc ion binding"/>
    <property type="evidence" value="ECO:0007669"/>
    <property type="project" value="InterPro"/>
</dbReference>
<proteinExistence type="predicted"/>
<dbReference type="Pfam" id="PF02127">
    <property type="entry name" value="Peptidase_M18"/>
    <property type="match status" value="1"/>
</dbReference>
<sequence length="49" mass="5132">TVGPLIATKLGVSTIDVGNAQLGMHSAREMAGSLDHGMMIKVFTELFGE</sequence>
<dbReference type="PANTHER" id="PTHR28570">
    <property type="entry name" value="ASPARTYL AMINOPEPTIDASE"/>
    <property type="match status" value="1"/>
</dbReference>
<reference evidence="1" key="1">
    <citation type="submission" date="2018-05" db="EMBL/GenBank/DDBJ databases">
        <authorList>
            <person name="Lanie J.A."/>
            <person name="Ng W.-L."/>
            <person name="Kazmierczak K.M."/>
            <person name="Andrzejewski T.M."/>
            <person name="Davidsen T.M."/>
            <person name="Wayne K.J."/>
            <person name="Tettelin H."/>
            <person name="Glass J.I."/>
            <person name="Rusch D."/>
            <person name="Podicherti R."/>
            <person name="Tsui H.-C.T."/>
            <person name="Winkler M.E."/>
        </authorList>
    </citation>
    <scope>NUCLEOTIDE SEQUENCE</scope>
</reference>
<accession>A0A383AQ96</accession>
<dbReference type="InterPro" id="IPR001948">
    <property type="entry name" value="Peptidase_M18"/>
</dbReference>
<dbReference type="GO" id="GO:0006508">
    <property type="term" value="P:proteolysis"/>
    <property type="evidence" value="ECO:0007669"/>
    <property type="project" value="InterPro"/>
</dbReference>
<dbReference type="SUPFAM" id="SSF53187">
    <property type="entry name" value="Zn-dependent exopeptidases"/>
    <property type="match status" value="1"/>
</dbReference>
<evidence type="ECO:0000313" key="1">
    <source>
        <dbReference type="EMBL" id="SVE09922.1"/>
    </source>
</evidence>
<dbReference type="Gene3D" id="3.40.630.10">
    <property type="entry name" value="Zn peptidases"/>
    <property type="match status" value="1"/>
</dbReference>
<protein>
    <recommendedName>
        <fullName evidence="2">M18 family aminopeptidase</fullName>
    </recommendedName>
</protein>
<feature type="non-terminal residue" evidence="1">
    <location>
        <position position="1"/>
    </location>
</feature>
<name>A0A383AQ96_9ZZZZ</name>
<dbReference type="PANTHER" id="PTHR28570:SF3">
    <property type="entry name" value="ASPARTYL AMINOPEPTIDASE"/>
    <property type="match status" value="1"/>
</dbReference>